<gene>
    <name evidence="2" type="ORF">QM012_005825</name>
</gene>
<comment type="caution">
    <text evidence="2">The sequence shown here is derived from an EMBL/GenBank/DDBJ whole genome shotgun (WGS) entry which is preliminary data.</text>
</comment>
<evidence type="ECO:0000313" key="3">
    <source>
        <dbReference type="Proteomes" id="UP001341245"/>
    </source>
</evidence>
<dbReference type="Proteomes" id="UP001341245">
    <property type="component" value="Unassembled WGS sequence"/>
</dbReference>
<proteinExistence type="predicted"/>
<feature type="compositionally biased region" description="Polar residues" evidence="1">
    <location>
        <begin position="166"/>
        <end position="182"/>
    </location>
</feature>
<protein>
    <submittedName>
        <fullName evidence="2">Uncharacterized protein</fullName>
    </submittedName>
</protein>
<sequence>MFAKVLRRATHNGSIDSWAFHDDTFTEATKDKVFLYQISHQDIRTITPKTLVFGGVCDEERTATKVHRQLVELDILTRQDNHLNAASINGAAMAKKIVLITRHKLSLLVNILFWWDEEINRWNDLELRKVSYAQQLEEAHPEESAEERMKKVNEAAKTMGVLQRKVPSQRQENMETSWNTTAGIRREAELREMERRMVERGEVGGEVVEEEEGGLPAYRHGSS</sequence>
<accession>A0ABR0TRU4</accession>
<feature type="region of interest" description="Disordered" evidence="1">
    <location>
        <begin position="163"/>
        <end position="186"/>
    </location>
</feature>
<evidence type="ECO:0000256" key="1">
    <source>
        <dbReference type="SAM" id="MobiDB-lite"/>
    </source>
</evidence>
<keyword evidence="3" id="KW-1185">Reference proteome</keyword>
<feature type="region of interest" description="Disordered" evidence="1">
    <location>
        <begin position="202"/>
        <end position="223"/>
    </location>
</feature>
<name>A0ABR0TRU4_AURPU</name>
<dbReference type="EMBL" id="JASGXD010000003">
    <property type="protein sequence ID" value="KAK6006817.1"/>
    <property type="molecule type" value="Genomic_DNA"/>
</dbReference>
<reference evidence="2 3" key="1">
    <citation type="submission" date="2023-11" db="EMBL/GenBank/DDBJ databases">
        <title>Draft genome sequence and annotation of the polyextremotolerant black yeast-like fungus Aureobasidium pullulans NRRL 62042.</title>
        <authorList>
            <person name="Dielentheis-Frenken M.R.E."/>
            <person name="Wibberg D."/>
            <person name="Blank L.M."/>
            <person name="Tiso T."/>
        </authorList>
    </citation>
    <scope>NUCLEOTIDE SEQUENCE [LARGE SCALE GENOMIC DNA]</scope>
    <source>
        <strain evidence="2 3">NRRL 62042</strain>
    </source>
</reference>
<organism evidence="2 3">
    <name type="scientific">Aureobasidium pullulans</name>
    <name type="common">Black yeast</name>
    <name type="synonym">Pullularia pullulans</name>
    <dbReference type="NCBI Taxonomy" id="5580"/>
    <lineage>
        <taxon>Eukaryota</taxon>
        <taxon>Fungi</taxon>
        <taxon>Dikarya</taxon>
        <taxon>Ascomycota</taxon>
        <taxon>Pezizomycotina</taxon>
        <taxon>Dothideomycetes</taxon>
        <taxon>Dothideomycetidae</taxon>
        <taxon>Dothideales</taxon>
        <taxon>Saccotheciaceae</taxon>
        <taxon>Aureobasidium</taxon>
    </lineage>
</organism>
<evidence type="ECO:0000313" key="2">
    <source>
        <dbReference type="EMBL" id="KAK6006817.1"/>
    </source>
</evidence>